<feature type="domain" description="Helix-hairpin-helix DNA-binding motif class 1" evidence="2">
    <location>
        <begin position="204"/>
        <end position="223"/>
    </location>
</feature>
<reference evidence="3 4" key="1">
    <citation type="journal article" date="2012" name="Genome Biol. Evol.">
        <title>Genome Sequence of the Mesophilic Thermotogales Bacterium Mesotoga prima MesG1.Ag.4.2 Reveals the Largest Thermotogales Genome To Date.</title>
        <authorList>
            <person name="Zhaxybayeva O."/>
            <person name="Swithers K.S."/>
            <person name="Foght J."/>
            <person name="Green A.G."/>
            <person name="Bruce D."/>
            <person name="Detter C."/>
            <person name="Han S."/>
            <person name="Teshima H."/>
            <person name="Han J."/>
            <person name="Woyke T."/>
            <person name="Pitluck S."/>
            <person name="Nolan M."/>
            <person name="Ivanova N."/>
            <person name="Pati A."/>
            <person name="Land M.L."/>
            <person name="Dlutek M."/>
            <person name="Doolittle W.F."/>
            <person name="Noll K.M."/>
            <person name="Nesbo C.L."/>
        </authorList>
    </citation>
    <scope>NUCLEOTIDE SEQUENCE [LARGE SCALE GENOMIC DNA]</scope>
    <source>
        <strain evidence="4">mesG1.Ag.4.2</strain>
    </source>
</reference>
<feature type="domain" description="Helix-hairpin-helix DNA-binding motif class 1" evidence="2">
    <location>
        <begin position="57"/>
        <end position="76"/>
    </location>
</feature>
<dbReference type="NCBIfam" id="TIGR00426">
    <property type="entry name" value="competence protein ComEA helix-hairpin-helix repeat region"/>
    <property type="match status" value="2"/>
</dbReference>
<keyword evidence="1" id="KW-0472">Membrane</keyword>
<dbReference type="InterPro" id="IPR010994">
    <property type="entry name" value="RuvA_2-like"/>
</dbReference>
<evidence type="ECO:0000313" key="4">
    <source>
        <dbReference type="Proteomes" id="UP000002881"/>
    </source>
</evidence>
<feature type="domain" description="Helix-hairpin-helix DNA-binding motif class 1" evidence="2">
    <location>
        <begin position="131"/>
        <end position="150"/>
    </location>
</feature>
<dbReference type="GO" id="GO:0015627">
    <property type="term" value="C:type II protein secretion system complex"/>
    <property type="evidence" value="ECO:0007669"/>
    <property type="project" value="TreeGrafter"/>
</dbReference>
<feature type="domain" description="Helix-hairpin-helix DNA-binding motif class 1" evidence="2">
    <location>
        <begin position="161"/>
        <end position="180"/>
    </location>
</feature>
<dbReference type="GO" id="GO:0006281">
    <property type="term" value="P:DNA repair"/>
    <property type="evidence" value="ECO:0007669"/>
    <property type="project" value="InterPro"/>
</dbReference>
<dbReference type="InterPro" id="IPR003583">
    <property type="entry name" value="Hlx-hairpin-Hlx_DNA-bd_motif"/>
</dbReference>
<evidence type="ECO:0000259" key="2">
    <source>
        <dbReference type="SMART" id="SM00278"/>
    </source>
</evidence>
<dbReference type="Gene3D" id="1.10.150.280">
    <property type="entry name" value="AF1531-like domain"/>
    <property type="match status" value="1"/>
</dbReference>
<dbReference type="SMART" id="SM00278">
    <property type="entry name" value="HhH1"/>
    <property type="match status" value="6"/>
</dbReference>
<dbReference type="GO" id="GO:0015628">
    <property type="term" value="P:protein secretion by the type II secretion system"/>
    <property type="evidence" value="ECO:0007669"/>
    <property type="project" value="TreeGrafter"/>
</dbReference>
<keyword evidence="1" id="KW-0812">Transmembrane</keyword>
<feature type="domain" description="Helix-hairpin-helix DNA-binding motif class 1" evidence="2">
    <location>
        <begin position="87"/>
        <end position="106"/>
    </location>
</feature>
<dbReference type="HOGENOM" id="CLU_052011_2_0_0"/>
<dbReference type="SUPFAM" id="SSF47781">
    <property type="entry name" value="RuvA domain 2-like"/>
    <property type="match status" value="3"/>
</dbReference>
<dbReference type="InterPro" id="IPR051675">
    <property type="entry name" value="Endo/Exo/Phosphatase_dom_1"/>
</dbReference>
<dbReference type="Gene3D" id="1.10.150.320">
    <property type="entry name" value="Photosystem II 12 kDa extrinsic protein"/>
    <property type="match status" value="2"/>
</dbReference>
<dbReference type="GeneID" id="87106370"/>
<protein>
    <submittedName>
        <fullName evidence="3">Competence protein ComEA-like protein with helix-hairpin-helix repeat region</fullName>
    </submittedName>
</protein>
<accession>I2F2U0</accession>
<dbReference type="InterPro" id="IPR004509">
    <property type="entry name" value="Competence_ComEA_HhH"/>
</dbReference>
<organism evidence="3 4">
    <name type="scientific">Mesotoga prima MesG1.Ag.4.2</name>
    <dbReference type="NCBI Taxonomy" id="660470"/>
    <lineage>
        <taxon>Bacteria</taxon>
        <taxon>Thermotogati</taxon>
        <taxon>Thermotogota</taxon>
        <taxon>Thermotogae</taxon>
        <taxon>Kosmotogales</taxon>
        <taxon>Kosmotogaceae</taxon>
        <taxon>Mesotoga</taxon>
    </lineage>
</organism>
<keyword evidence="4" id="KW-1185">Reference proteome</keyword>
<keyword evidence="1" id="KW-1133">Transmembrane helix</keyword>
<dbReference type="AlphaFoldDB" id="I2F2U0"/>
<evidence type="ECO:0000313" key="3">
    <source>
        <dbReference type="EMBL" id="AFK06243.1"/>
    </source>
</evidence>
<dbReference type="eggNOG" id="COG1555">
    <property type="taxonomic scope" value="Bacteria"/>
</dbReference>
<dbReference type="Pfam" id="PF12836">
    <property type="entry name" value="HHH_3"/>
    <property type="match status" value="3"/>
</dbReference>
<dbReference type="PANTHER" id="PTHR21180:SF32">
    <property type="entry name" value="ENDONUCLEASE_EXONUCLEASE_PHOSPHATASE FAMILY DOMAIN-CONTAINING PROTEIN 1"/>
    <property type="match status" value="1"/>
</dbReference>
<dbReference type="PANTHER" id="PTHR21180">
    <property type="entry name" value="ENDONUCLEASE/EXONUCLEASE/PHOSPHATASE FAMILY DOMAIN-CONTAINING PROTEIN 1"/>
    <property type="match status" value="1"/>
</dbReference>
<dbReference type="RefSeq" id="WP_014730350.1">
    <property type="nucleotide sequence ID" value="NC_017934.1"/>
</dbReference>
<dbReference type="KEGG" id="mpg:Theba_0520"/>
<dbReference type="STRING" id="660470.Theba_0520"/>
<feature type="domain" description="Helix-hairpin-helix DNA-binding motif class 1" evidence="2">
    <location>
        <begin position="234"/>
        <end position="253"/>
    </location>
</feature>
<dbReference type="EMBL" id="CP003532">
    <property type="protein sequence ID" value="AFK06243.1"/>
    <property type="molecule type" value="Genomic_DNA"/>
</dbReference>
<proteinExistence type="predicted"/>
<sequence precursor="true">MRKLTVKELQIIGSVVILVLMGFVAVMGHTGTESTEQNFDQTESVSFPIDLNSCTERELELLPGIGPAKARAIIDYRTSVGQFGSVEDILQVRGIGEKTLSNFRKMVTVAGSATTLADVNTLIDINKADVLSLQDIPGIGEAKAKAIVEFREKNGSFRTSDDLLKVPGIGPSILSEILASIVPLVGSEKQSGSLKVNVNTADEEVLCGLPGVGPVIAKRIVEFRASFGPFRSYEDLERVSGIGEKTIANLKELIEF</sequence>
<evidence type="ECO:0000256" key="1">
    <source>
        <dbReference type="SAM" id="Phobius"/>
    </source>
</evidence>
<gene>
    <name evidence="3" type="ORF">Theba_0520</name>
</gene>
<dbReference type="GO" id="GO:0003677">
    <property type="term" value="F:DNA binding"/>
    <property type="evidence" value="ECO:0007669"/>
    <property type="project" value="InterPro"/>
</dbReference>
<name>I2F2U0_9BACT</name>
<dbReference type="Proteomes" id="UP000002881">
    <property type="component" value="Chromosome"/>
</dbReference>
<feature type="transmembrane region" description="Helical" evidence="1">
    <location>
        <begin position="12"/>
        <end position="31"/>
    </location>
</feature>